<dbReference type="PATRIC" id="fig|264251.5.peg.3074"/>
<protein>
    <recommendedName>
        <fullName evidence="4">Leucine-rich repeat domain-containing protein</fullName>
    </recommendedName>
</protein>
<dbReference type="Proteomes" id="UP000035265">
    <property type="component" value="Unassembled WGS sequence"/>
</dbReference>
<keyword evidence="3" id="KW-1185">Reference proteome</keyword>
<dbReference type="InterPro" id="IPR032675">
    <property type="entry name" value="LRR_dom_sf"/>
</dbReference>
<gene>
    <name evidence="2" type="ORF">FB00_15100</name>
</gene>
<name>A0A0H2KPT8_9MICO</name>
<feature type="compositionally biased region" description="Low complexity" evidence="1">
    <location>
        <begin position="131"/>
        <end position="149"/>
    </location>
</feature>
<dbReference type="Gene3D" id="3.80.10.10">
    <property type="entry name" value="Ribonuclease Inhibitor"/>
    <property type="match status" value="1"/>
</dbReference>
<comment type="caution">
    <text evidence="2">The sequence shown here is derived from an EMBL/GenBank/DDBJ whole genome shotgun (WGS) entry which is preliminary data.</text>
</comment>
<evidence type="ECO:0008006" key="4">
    <source>
        <dbReference type="Google" id="ProtNLM"/>
    </source>
</evidence>
<dbReference type="EMBL" id="JNBQ01000024">
    <property type="protein sequence ID" value="KLN33869.1"/>
    <property type="molecule type" value="Genomic_DNA"/>
</dbReference>
<sequence>MPGSTGVLAVVADAIGAARAEQVLTRFDRYSNQPNAIKGAVRLPSDPALERAALRVFDDPDLGALAGLDASSLAEALDARTLWALLALAARADVTVLDRLPADTAERGAPKIATIRRAAAKHAAALGSAPASPAASASAEAPGSSPAPAGNDVPALPEKVAQVASWLAVHPGADPRWFAARPGQRAAERRVAFRALGSIGTPAALDVLAGYARDGYPDVELAELHRAWGRFDRRAFAATMFRPEDTMLQLGACSTLEGIGAVQGLTGLGVILTERADLAPLAECTALRRLHVNVACAAGVTGVEALSQLPGLTELHLLGTTRGADLTALRGTAVERLSLSLDGADGAFLSRLPHLRSLKLSGGSAPEDSGYDGEDGTVPLPAHPGLVDVVLRLLADGVQVVVLRHERSWVSRLTAAVPSDVFVVERSGYVGLTRDGSDVEGLGRRLFSNVVP</sequence>
<accession>A0A0H2KPT8</accession>
<proteinExistence type="predicted"/>
<evidence type="ECO:0000256" key="1">
    <source>
        <dbReference type="SAM" id="MobiDB-lite"/>
    </source>
</evidence>
<reference evidence="2 3" key="1">
    <citation type="submission" date="2014-05" db="EMBL/GenBank/DDBJ databases">
        <title>Cellulosimicrobium funkei U11 genome.</title>
        <authorList>
            <person name="Hu C."/>
            <person name="Gong Y."/>
            <person name="Wan W."/>
            <person name="Jiang M."/>
        </authorList>
    </citation>
    <scope>NUCLEOTIDE SEQUENCE [LARGE SCALE GENOMIC DNA]</scope>
    <source>
        <strain evidence="2 3">U11</strain>
    </source>
</reference>
<organism evidence="2 3">
    <name type="scientific">Cellulosimicrobium funkei</name>
    <dbReference type="NCBI Taxonomy" id="264251"/>
    <lineage>
        <taxon>Bacteria</taxon>
        <taxon>Bacillati</taxon>
        <taxon>Actinomycetota</taxon>
        <taxon>Actinomycetes</taxon>
        <taxon>Micrococcales</taxon>
        <taxon>Promicromonosporaceae</taxon>
        <taxon>Cellulosimicrobium</taxon>
    </lineage>
</organism>
<feature type="region of interest" description="Disordered" evidence="1">
    <location>
        <begin position="131"/>
        <end position="154"/>
    </location>
</feature>
<evidence type="ECO:0000313" key="3">
    <source>
        <dbReference type="Proteomes" id="UP000035265"/>
    </source>
</evidence>
<dbReference type="RefSeq" id="WP_047233696.1">
    <property type="nucleotide sequence ID" value="NZ_JNBQ01000024.1"/>
</dbReference>
<evidence type="ECO:0000313" key="2">
    <source>
        <dbReference type="EMBL" id="KLN33869.1"/>
    </source>
</evidence>
<dbReference type="AlphaFoldDB" id="A0A0H2KPT8"/>